<accession>A0ACC2NZF9</accession>
<gene>
    <name evidence="1" type="ORF">QAD02_011383</name>
</gene>
<sequence length="382" mass="43161">MEIKEVIVDKKIPTLTKVQQDIFEAVNDGKIQELKIILSTNKIKVDFVDENGMTPLQHACYKGSKDIVEMLIDHGADPNKCDHPHQYTPLHFAALSGNADLCQLLLSAGAKSSALNSVGRTPSQMAAFVGNHHCSVMINNFIPKSTLDYYLVPQGLQTEPMLSPVIADSFYSLITQINIHPVRVLMNLQKYPGLRDNLPMIRSVLELMRKKEMSKGSETNEVLAFKYSYLYTIVNEIIKFEDQTARINNGEEKNEDDKPKQDVISLFIRKLIKPPMKGCSPFMDTLLKKAVYDFSYHDSAIFRQIAATLSTPDPPSCLSVIVSAINGQRAFDDDAKNCDTCNEEKAMKKCSKCKKVQYCDRECQKTHWFIHKLSCDNLNEEQ</sequence>
<name>A0ACC2NZF9_9HYME</name>
<dbReference type="EMBL" id="CM056742">
    <property type="protein sequence ID" value="KAJ8675597.1"/>
    <property type="molecule type" value="Genomic_DNA"/>
</dbReference>
<reference evidence="1" key="1">
    <citation type="submission" date="2023-04" db="EMBL/GenBank/DDBJ databases">
        <title>A chromosome-level genome assembly of the parasitoid wasp Eretmocerus hayati.</title>
        <authorList>
            <person name="Zhong Y."/>
            <person name="Liu S."/>
            <person name="Liu Y."/>
        </authorList>
    </citation>
    <scope>NUCLEOTIDE SEQUENCE</scope>
    <source>
        <strain evidence="1">ZJU_SS_LIU_2023</strain>
    </source>
</reference>
<evidence type="ECO:0000313" key="2">
    <source>
        <dbReference type="Proteomes" id="UP001239111"/>
    </source>
</evidence>
<dbReference type="Proteomes" id="UP001239111">
    <property type="component" value="Chromosome 2"/>
</dbReference>
<organism evidence="1 2">
    <name type="scientific">Eretmocerus hayati</name>
    <dbReference type="NCBI Taxonomy" id="131215"/>
    <lineage>
        <taxon>Eukaryota</taxon>
        <taxon>Metazoa</taxon>
        <taxon>Ecdysozoa</taxon>
        <taxon>Arthropoda</taxon>
        <taxon>Hexapoda</taxon>
        <taxon>Insecta</taxon>
        <taxon>Pterygota</taxon>
        <taxon>Neoptera</taxon>
        <taxon>Endopterygota</taxon>
        <taxon>Hymenoptera</taxon>
        <taxon>Apocrita</taxon>
        <taxon>Proctotrupomorpha</taxon>
        <taxon>Chalcidoidea</taxon>
        <taxon>Aphelinidae</taxon>
        <taxon>Aphelininae</taxon>
        <taxon>Eretmocerus</taxon>
    </lineage>
</organism>
<protein>
    <submittedName>
        <fullName evidence="1">Uncharacterized protein</fullName>
    </submittedName>
</protein>
<evidence type="ECO:0000313" key="1">
    <source>
        <dbReference type="EMBL" id="KAJ8675597.1"/>
    </source>
</evidence>
<proteinExistence type="predicted"/>
<comment type="caution">
    <text evidence="1">The sequence shown here is derived from an EMBL/GenBank/DDBJ whole genome shotgun (WGS) entry which is preliminary data.</text>
</comment>
<keyword evidence="2" id="KW-1185">Reference proteome</keyword>